<dbReference type="EMBL" id="CDHN01000001">
    <property type="protein sequence ID" value="CEJ80996.1"/>
    <property type="molecule type" value="Genomic_DNA"/>
</dbReference>
<protein>
    <recommendedName>
        <fullName evidence="6">LPXTG-domain-containing protein</fullName>
    </recommendedName>
</protein>
<organism evidence="4 5">
    <name type="scientific">[Torrubiella] hemipterigena</name>
    <dbReference type="NCBI Taxonomy" id="1531966"/>
    <lineage>
        <taxon>Eukaryota</taxon>
        <taxon>Fungi</taxon>
        <taxon>Dikarya</taxon>
        <taxon>Ascomycota</taxon>
        <taxon>Pezizomycotina</taxon>
        <taxon>Sordariomycetes</taxon>
        <taxon>Hypocreomycetidae</taxon>
        <taxon>Hypocreales</taxon>
        <taxon>Clavicipitaceae</taxon>
        <taxon>Clavicipitaceae incertae sedis</taxon>
        <taxon>'Torrubiella' clade</taxon>
    </lineage>
</organism>
<proteinExistence type="predicted"/>
<name>A0A0A1SSB4_9HYPO</name>
<feature type="chain" id="PRO_5001978646" description="LPXTG-domain-containing protein" evidence="3">
    <location>
        <begin position="21"/>
        <end position="413"/>
    </location>
</feature>
<dbReference type="HOGENOM" id="CLU_031222_1_0_1"/>
<dbReference type="OrthoDB" id="5239590at2759"/>
<dbReference type="STRING" id="1531966.A0A0A1SSB4"/>
<evidence type="ECO:0000256" key="2">
    <source>
        <dbReference type="SAM" id="Phobius"/>
    </source>
</evidence>
<keyword evidence="2" id="KW-1133">Transmembrane helix</keyword>
<evidence type="ECO:0000313" key="5">
    <source>
        <dbReference type="Proteomes" id="UP000039046"/>
    </source>
</evidence>
<dbReference type="AlphaFoldDB" id="A0A0A1SSB4"/>
<sequence>MLRLKTGVALALAALPVASAVYSTPNSQCASQCGNVLDATPYDDIACLDSEFNGNTGQIFESCVKCQMNSTFANGNQTDAKASLYNLRYTLSTCLWSVPTVDHRLGSNPCTTSKACGVFQAAMTYNNASVKTHGYEYCDLWPTTDGPDFAGCVDCLQVVPETRYLSNFVTMLQAGCEQRPAPGVQVAVSGDIFSETRANVSTPHPRITIDPSWYDQGPLSLPGKVGIGIGGFVFLLVVAGFLIVCIGKRRRRAYLRQLEAKYAARGWPSPGGQGDAFGTPISQRPLNGWQDSPMAETPNRQFPRYFSPYSSQLNSPATPGQHFDMAWPESALPKGHSFSPISPQEQAVGLWQTPASPEDKGKSVAESYEMNYVEPASREAPVLGHPGFGRNSTTPPLTSNGTPQGHHMEVHAI</sequence>
<reference evidence="4 5" key="1">
    <citation type="journal article" date="2015" name="Genome Announc.">
        <title>Draft Genome Sequence and Gene Annotation of the Entomopathogenic Fungus Verticillium hemipterigenum.</title>
        <authorList>
            <person name="Horn F."/>
            <person name="Habel A."/>
            <person name="Scharf D.H."/>
            <person name="Dworschak J."/>
            <person name="Brakhage A.A."/>
            <person name="Guthke R."/>
            <person name="Hertweck C."/>
            <person name="Linde J."/>
        </authorList>
    </citation>
    <scope>NUCLEOTIDE SEQUENCE [LARGE SCALE GENOMIC DNA]</scope>
</reference>
<dbReference type="Proteomes" id="UP000039046">
    <property type="component" value="Unassembled WGS sequence"/>
</dbReference>
<keyword evidence="2" id="KW-0812">Transmembrane</keyword>
<feature type="transmembrane region" description="Helical" evidence="2">
    <location>
        <begin position="225"/>
        <end position="246"/>
    </location>
</feature>
<keyword evidence="2" id="KW-0472">Membrane</keyword>
<keyword evidence="5" id="KW-1185">Reference proteome</keyword>
<accession>A0A0A1SSB4</accession>
<feature type="region of interest" description="Disordered" evidence="1">
    <location>
        <begin position="390"/>
        <end position="413"/>
    </location>
</feature>
<keyword evidence="3" id="KW-0732">Signal</keyword>
<feature type="compositionally biased region" description="Polar residues" evidence="1">
    <location>
        <begin position="390"/>
        <end position="403"/>
    </location>
</feature>
<evidence type="ECO:0000313" key="4">
    <source>
        <dbReference type="EMBL" id="CEJ80996.1"/>
    </source>
</evidence>
<evidence type="ECO:0000256" key="1">
    <source>
        <dbReference type="SAM" id="MobiDB-lite"/>
    </source>
</evidence>
<gene>
    <name evidence="4" type="ORF">VHEMI01151</name>
</gene>
<evidence type="ECO:0000256" key="3">
    <source>
        <dbReference type="SAM" id="SignalP"/>
    </source>
</evidence>
<feature type="signal peptide" evidence="3">
    <location>
        <begin position="1"/>
        <end position="20"/>
    </location>
</feature>
<evidence type="ECO:0008006" key="6">
    <source>
        <dbReference type="Google" id="ProtNLM"/>
    </source>
</evidence>